<sequence length="146" mass="15620">MATVQAVLSLNAAAVSIPCPTQAPQQLRVATFNGMKAFPVLKKRPTALALRLVASRRPLRISAAADPETLQVVSSLIAEQLAIDIGQVKADSKFTDLGADSLDTVEIMMALEEKFEIQLDEDNAEQIVTVQHAADLIQDVVAAKKA</sequence>
<reference evidence="1" key="1">
    <citation type="submission" date="2024-02" db="EMBL/GenBank/DDBJ databases">
        <authorList>
            <consortium name="ELIXIR-Norway"/>
            <consortium name="Elixir Norway"/>
        </authorList>
    </citation>
    <scope>NUCLEOTIDE SEQUENCE</scope>
</reference>
<organism evidence="1 2">
    <name type="scientific">Sphagnum jensenii</name>
    <dbReference type="NCBI Taxonomy" id="128206"/>
    <lineage>
        <taxon>Eukaryota</taxon>
        <taxon>Viridiplantae</taxon>
        <taxon>Streptophyta</taxon>
        <taxon>Embryophyta</taxon>
        <taxon>Bryophyta</taxon>
        <taxon>Sphagnophytina</taxon>
        <taxon>Sphagnopsida</taxon>
        <taxon>Sphagnales</taxon>
        <taxon>Sphagnaceae</taxon>
        <taxon>Sphagnum</taxon>
    </lineage>
</organism>
<dbReference type="Proteomes" id="UP001497444">
    <property type="component" value="Chromosome 8"/>
</dbReference>
<dbReference type="PANTHER" id="PTHR46153">
    <property type="entry name" value="ACYL CARRIER PROTEIN"/>
    <property type="match status" value="1"/>
</dbReference>
<evidence type="ECO:0000313" key="2">
    <source>
        <dbReference type="Proteomes" id="UP001497444"/>
    </source>
</evidence>
<dbReference type="NCBIfam" id="NF002148">
    <property type="entry name" value="PRK00982.1-2"/>
    <property type="match status" value="1"/>
</dbReference>
<evidence type="ECO:0000313" key="1">
    <source>
        <dbReference type="EMBL" id="CAK9277269.1"/>
    </source>
</evidence>
<proteinExistence type="inferred from homology"/>
<dbReference type="EMBL" id="OZ020103">
    <property type="protein sequence ID" value="CAK9277269.1"/>
    <property type="molecule type" value="Genomic_DNA"/>
</dbReference>
<dbReference type="SUPFAM" id="SSF47336">
    <property type="entry name" value="ACP-like"/>
    <property type="match status" value="1"/>
</dbReference>
<dbReference type="HAMAP" id="MF_01217">
    <property type="entry name" value="Acyl_carrier"/>
    <property type="match status" value="1"/>
</dbReference>
<dbReference type="Gene3D" id="1.10.1200.10">
    <property type="entry name" value="ACP-like"/>
    <property type="match status" value="1"/>
</dbReference>
<protein>
    <submittedName>
        <fullName evidence="1">Uncharacterized protein</fullName>
    </submittedName>
</protein>
<name>A0ABP0XDR8_9BRYO</name>
<keyword evidence="2" id="KW-1185">Reference proteome</keyword>
<dbReference type="PROSITE" id="PS50075">
    <property type="entry name" value="CARRIER"/>
    <property type="match status" value="1"/>
</dbReference>
<dbReference type="Pfam" id="PF00550">
    <property type="entry name" value="PP-binding"/>
    <property type="match status" value="1"/>
</dbReference>
<dbReference type="InterPro" id="IPR036736">
    <property type="entry name" value="ACP-like_sf"/>
</dbReference>
<dbReference type="PANTHER" id="PTHR46153:SF2">
    <property type="entry name" value="ACYL CARRIER PROTEIN"/>
    <property type="match status" value="1"/>
</dbReference>
<dbReference type="InterPro" id="IPR003231">
    <property type="entry name" value="ACP"/>
</dbReference>
<dbReference type="InterPro" id="IPR009081">
    <property type="entry name" value="PP-bd_ACP"/>
</dbReference>
<dbReference type="InterPro" id="IPR044813">
    <property type="entry name" value="ACP_chloroplastic"/>
</dbReference>
<dbReference type="NCBIfam" id="TIGR00517">
    <property type="entry name" value="acyl_carrier"/>
    <property type="match status" value="1"/>
</dbReference>
<accession>A0ABP0XDR8</accession>
<gene>
    <name evidence="1" type="ORF">CSSPJE1EN1_LOCUS22747</name>
</gene>